<evidence type="ECO:0000313" key="2">
    <source>
        <dbReference type="EMBL" id="TCC30598.1"/>
    </source>
</evidence>
<sequence length="239" mass="25657">MSLHGQRRTGVSLVLLALGLGFLFAGRFVQFDDTSGVGGGEWILPLGLLAIVAAVASIVVAWPEPKARLRTGIALVVLFAGVLWQLVGDDGFRFVWHRDEGGLVLFEFVLGLTGFGLIATGAQPAEPDGPGPMAEELRAADAERQKYRVHQERRWMVRAWLYLCGTAVLTLLAFAIGISVYESTECDDGSNQCDLAVVGGMAWAVTAFVAGVVAITIAECVRAIRRDRARRTSGEPGDE</sequence>
<protein>
    <recommendedName>
        <fullName evidence="4">Transmembrane protein</fullName>
    </recommendedName>
</protein>
<gene>
    <name evidence="2" type="ORF">E0H50_24710</name>
</gene>
<evidence type="ECO:0000313" key="3">
    <source>
        <dbReference type="Proteomes" id="UP000292695"/>
    </source>
</evidence>
<dbReference type="Proteomes" id="UP000292695">
    <property type="component" value="Unassembled WGS sequence"/>
</dbReference>
<feature type="transmembrane region" description="Helical" evidence="1">
    <location>
        <begin position="201"/>
        <end position="221"/>
    </location>
</feature>
<proteinExistence type="predicted"/>
<accession>A0A4R0IHT6</accession>
<keyword evidence="1" id="KW-0812">Transmembrane</keyword>
<feature type="transmembrane region" description="Helical" evidence="1">
    <location>
        <begin position="12"/>
        <end position="30"/>
    </location>
</feature>
<dbReference type="EMBL" id="SJKA01000008">
    <property type="protein sequence ID" value="TCC30598.1"/>
    <property type="molecule type" value="Genomic_DNA"/>
</dbReference>
<keyword evidence="1" id="KW-1133">Transmembrane helix</keyword>
<evidence type="ECO:0000256" key="1">
    <source>
        <dbReference type="SAM" id="Phobius"/>
    </source>
</evidence>
<feature type="transmembrane region" description="Helical" evidence="1">
    <location>
        <begin position="42"/>
        <end position="62"/>
    </location>
</feature>
<name>A0A4R0IHT6_9ACTN</name>
<comment type="caution">
    <text evidence="2">The sequence shown here is derived from an EMBL/GenBank/DDBJ whole genome shotgun (WGS) entry which is preliminary data.</text>
</comment>
<keyword evidence="3" id="KW-1185">Reference proteome</keyword>
<evidence type="ECO:0008006" key="4">
    <source>
        <dbReference type="Google" id="ProtNLM"/>
    </source>
</evidence>
<dbReference type="AlphaFoldDB" id="A0A4R0IHT6"/>
<feature type="transmembrane region" description="Helical" evidence="1">
    <location>
        <begin position="160"/>
        <end position="181"/>
    </location>
</feature>
<feature type="transmembrane region" description="Helical" evidence="1">
    <location>
        <begin position="69"/>
        <end position="87"/>
    </location>
</feature>
<organism evidence="2 3">
    <name type="scientific">Kribbella sindirgiensis</name>
    <dbReference type="NCBI Taxonomy" id="1124744"/>
    <lineage>
        <taxon>Bacteria</taxon>
        <taxon>Bacillati</taxon>
        <taxon>Actinomycetota</taxon>
        <taxon>Actinomycetes</taxon>
        <taxon>Propionibacteriales</taxon>
        <taxon>Kribbellaceae</taxon>
        <taxon>Kribbella</taxon>
    </lineage>
</organism>
<feature type="transmembrane region" description="Helical" evidence="1">
    <location>
        <begin position="102"/>
        <end position="122"/>
    </location>
</feature>
<reference evidence="2 3" key="1">
    <citation type="submission" date="2019-02" db="EMBL/GenBank/DDBJ databases">
        <title>Kribbella capetownensis sp. nov. and Kribbella speibonae sp. nov., isolated from soil.</title>
        <authorList>
            <person name="Curtis S.M."/>
            <person name="Norton I."/>
            <person name="Everest G.J."/>
            <person name="Meyers P.R."/>
        </authorList>
    </citation>
    <scope>NUCLEOTIDE SEQUENCE [LARGE SCALE GENOMIC DNA]</scope>
    <source>
        <strain evidence="2 3">DSM 27082</strain>
    </source>
</reference>
<keyword evidence="1" id="KW-0472">Membrane</keyword>
<dbReference type="RefSeq" id="WP_131292613.1">
    <property type="nucleotide sequence ID" value="NZ_SJKA01000008.1"/>
</dbReference>